<dbReference type="PANTHER" id="PTHR28650:SF1">
    <property type="entry name" value="PHOSPHATIDYLINOSITOL-GLYCAN BIOSYNTHESIS CLASS X PROTEIN"/>
    <property type="match status" value="1"/>
</dbReference>
<comment type="caution">
    <text evidence="12">The sequence shown here is derived from an EMBL/GenBank/DDBJ whole genome shotgun (WGS) entry which is preliminary data.</text>
</comment>
<protein>
    <recommendedName>
        <fullName evidence="10">Phosphatidylinositol-glycan biosynthesis class X protein</fullName>
    </recommendedName>
</protein>
<dbReference type="GO" id="GO:0006506">
    <property type="term" value="P:GPI anchor biosynthetic process"/>
    <property type="evidence" value="ECO:0007669"/>
    <property type="project" value="UniProtKB-KW"/>
</dbReference>
<dbReference type="PANTHER" id="PTHR28650">
    <property type="entry name" value="PHOSPHATIDYLINOSITOL-GLYCAN BIOSYNTHESIS CLASS X PROTEIN"/>
    <property type="match status" value="1"/>
</dbReference>
<organism evidence="12 13">
    <name type="scientific">Steinernema hermaphroditum</name>
    <dbReference type="NCBI Taxonomy" id="289476"/>
    <lineage>
        <taxon>Eukaryota</taxon>
        <taxon>Metazoa</taxon>
        <taxon>Ecdysozoa</taxon>
        <taxon>Nematoda</taxon>
        <taxon>Chromadorea</taxon>
        <taxon>Rhabditida</taxon>
        <taxon>Tylenchina</taxon>
        <taxon>Panagrolaimomorpha</taxon>
        <taxon>Strongyloidoidea</taxon>
        <taxon>Steinernematidae</taxon>
        <taxon>Steinernema</taxon>
    </lineage>
</organism>
<accession>A0AA39HFZ9</accession>
<dbReference type="InterPro" id="IPR013233">
    <property type="entry name" value="PIG-X/PBN1"/>
</dbReference>
<keyword evidence="13" id="KW-1185">Reference proteome</keyword>
<evidence type="ECO:0000256" key="11">
    <source>
        <dbReference type="SAM" id="SignalP"/>
    </source>
</evidence>
<evidence type="ECO:0000313" key="12">
    <source>
        <dbReference type="EMBL" id="KAK0404654.1"/>
    </source>
</evidence>
<evidence type="ECO:0000256" key="10">
    <source>
        <dbReference type="RuleBase" id="RU366056"/>
    </source>
</evidence>
<dbReference type="AlphaFoldDB" id="A0AA39HFZ9"/>
<dbReference type="EMBL" id="JAUCMV010000004">
    <property type="protein sequence ID" value="KAK0404654.1"/>
    <property type="molecule type" value="Genomic_DNA"/>
</dbReference>
<keyword evidence="11" id="KW-0732">Signal</keyword>
<comment type="subcellular location">
    <subcellularLocation>
        <location evidence="1 10">Endoplasmic reticulum membrane</location>
        <topology evidence="1 10">Single-pass membrane protein</topology>
    </subcellularLocation>
</comment>
<evidence type="ECO:0000256" key="1">
    <source>
        <dbReference type="ARBA" id="ARBA00004389"/>
    </source>
</evidence>
<evidence type="ECO:0000256" key="6">
    <source>
        <dbReference type="ARBA" id="ARBA00022824"/>
    </source>
</evidence>
<evidence type="ECO:0000256" key="3">
    <source>
        <dbReference type="ARBA" id="ARBA00010345"/>
    </source>
</evidence>
<keyword evidence="6 10" id="KW-0256">Endoplasmic reticulum</keyword>
<evidence type="ECO:0000313" key="13">
    <source>
        <dbReference type="Proteomes" id="UP001175271"/>
    </source>
</evidence>
<dbReference type="Pfam" id="PF08320">
    <property type="entry name" value="PIG-X"/>
    <property type="match status" value="1"/>
</dbReference>
<keyword evidence="8 10" id="KW-0472">Membrane</keyword>
<evidence type="ECO:0000256" key="7">
    <source>
        <dbReference type="ARBA" id="ARBA00022989"/>
    </source>
</evidence>
<evidence type="ECO:0000256" key="2">
    <source>
        <dbReference type="ARBA" id="ARBA00004687"/>
    </source>
</evidence>
<dbReference type="InterPro" id="IPR040039">
    <property type="entry name" value="PIGX"/>
</dbReference>
<proteinExistence type="inferred from homology"/>
<evidence type="ECO:0000256" key="8">
    <source>
        <dbReference type="ARBA" id="ARBA00023136"/>
    </source>
</evidence>
<dbReference type="GO" id="GO:0005789">
    <property type="term" value="C:endoplasmic reticulum membrane"/>
    <property type="evidence" value="ECO:0007669"/>
    <property type="project" value="UniProtKB-SubCell"/>
</dbReference>
<keyword evidence="4 10" id="KW-0337">GPI-anchor biosynthesis</keyword>
<reference evidence="12" key="1">
    <citation type="submission" date="2023-06" db="EMBL/GenBank/DDBJ databases">
        <title>Genomic analysis of the entomopathogenic nematode Steinernema hermaphroditum.</title>
        <authorList>
            <person name="Schwarz E.M."/>
            <person name="Heppert J.K."/>
            <person name="Baniya A."/>
            <person name="Schwartz H.T."/>
            <person name="Tan C.-H."/>
            <person name="Antoshechkin I."/>
            <person name="Sternberg P.W."/>
            <person name="Goodrich-Blair H."/>
            <person name="Dillman A.R."/>
        </authorList>
    </citation>
    <scope>NUCLEOTIDE SEQUENCE</scope>
    <source>
        <strain evidence="12">PS9179</strain>
        <tissue evidence="12">Whole animal</tissue>
    </source>
</reference>
<feature type="transmembrane region" description="Helical" evidence="10">
    <location>
        <begin position="207"/>
        <end position="227"/>
    </location>
</feature>
<sequence>MYIILTFSLLAGALSQECKWIEGISGVSIKMRLDKSGFHRDLQVISSIASEQRFMECQLLYRIRIPAGAYIDMNSVNKSMNHHTVYLSTKFDIEAPSEASKDKAVRLYGHRTYRKVFLIENTFTLPVHLRYHKAVANGEGVDVIFRAPEIFVKCSPDRDDSYAKCTKGASKFPCDAFGPKPCEWLRISKNSDEKVTATMPRGNLDHLNMVSVVTFLFIFSAVIYLIVPVIKTNLKKPGVSEPKMD</sequence>
<dbReference type="Proteomes" id="UP001175271">
    <property type="component" value="Unassembled WGS sequence"/>
</dbReference>
<feature type="chain" id="PRO_5041345060" description="Phosphatidylinositol-glycan biosynthesis class X protein" evidence="11">
    <location>
        <begin position="16"/>
        <end position="245"/>
    </location>
</feature>
<keyword evidence="5 10" id="KW-0812">Transmembrane</keyword>
<comment type="similarity">
    <text evidence="3 10">Belongs to the PIGX family.</text>
</comment>
<dbReference type="SMART" id="SM00780">
    <property type="entry name" value="PIG-X"/>
    <property type="match status" value="1"/>
</dbReference>
<keyword evidence="9" id="KW-0325">Glycoprotein</keyword>
<feature type="signal peptide" evidence="11">
    <location>
        <begin position="1"/>
        <end position="15"/>
    </location>
</feature>
<comment type="pathway">
    <text evidence="2 10">Glycolipid biosynthesis; glycosylphosphatidylinositol-anchor biosynthesis.</text>
</comment>
<evidence type="ECO:0000256" key="5">
    <source>
        <dbReference type="ARBA" id="ARBA00022692"/>
    </source>
</evidence>
<name>A0AA39HFZ9_9BILA</name>
<evidence type="ECO:0000256" key="9">
    <source>
        <dbReference type="ARBA" id="ARBA00023180"/>
    </source>
</evidence>
<gene>
    <name evidence="12" type="ORF">QR680_017558</name>
</gene>
<comment type="function">
    <text evidence="10">Stabilizing subunit of the glycosylphosphatidylinositol-mannosyltransferase I complex which catalyzes the transfer of the first mannose, via an alpha-1,4 bond from a dolichol-phosphate-mannose (Dol-P-Man) to the glucosaminyl acyl phosphatidylinositol (GlcN-(acyl)PI) intermediate to generate alpha-D-Man-(1-&gt;4)-alpha-D-GlcN-(1-&gt;6)-(1-radyl,2-acyl-sn-glycero-3-phospho)-2-acyl-inositol and participates in the sixth step of the glycosylphosphatidylinositol-anchor biosynthesis. Probably acts by stabilizing the mannosyltransferase PIGM.</text>
</comment>
<keyword evidence="7 10" id="KW-1133">Transmembrane helix</keyword>
<evidence type="ECO:0000256" key="4">
    <source>
        <dbReference type="ARBA" id="ARBA00022502"/>
    </source>
</evidence>